<dbReference type="InterPro" id="IPR001853">
    <property type="entry name" value="DSBA-like_thioredoxin_dom"/>
</dbReference>
<keyword evidence="5 7" id="KW-1015">Disulfide bond</keyword>
<feature type="chain" id="PRO_5002100857" description="Thiol:disulfide interchange protein" evidence="9">
    <location>
        <begin position="21"/>
        <end position="210"/>
    </location>
</feature>
<evidence type="ECO:0000313" key="11">
    <source>
        <dbReference type="EMBL" id="KHT52910.1"/>
    </source>
</evidence>
<dbReference type="Proteomes" id="UP000031197">
    <property type="component" value="Unassembled WGS sequence"/>
</dbReference>
<organism evidence="11 12">
    <name type="scientific">Alteromonas marina</name>
    <dbReference type="NCBI Taxonomy" id="203795"/>
    <lineage>
        <taxon>Bacteria</taxon>
        <taxon>Pseudomonadati</taxon>
        <taxon>Pseudomonadota</taxon>
        <taxon>Gammaproteobacteria</taxon>
        <taxon>Alteromonadales</taxon>
        <taxon>Alteromonadaceae</taxon>
        <taxon>Alteromonas/Salinimonas group</taxon>
        <taxon>Alteromonas</taxon>
    </lineage>
</organism>
<dbReference type="InterPro" id="IPR013766">
    <property type="entry name" value="Thioredoxin_domain"/>
</dbReference>
<evidence type="ECO:0000256" key="5">
    <source>
        <dbReference type="ARBA" id="ARBA00023157"/>
    </source>
</evidence>
<dbReference type="GO" id="GO:0042597">
    <property type="term" value="C:periplasmic space"/>
    <property type="evidence" value="ECO:0007669"/>
    <property type="project" value="UniProtKB-SubCell"/>
</dbReference>
<evidence type="ECO:0000256" key="7">
    <source>
        <dbReference type="PIRNR" id="PIRNR001488"/>
    </source>
</evidence>
<dbReference type="GO" id="GO:0015036">
    <property type="term" value="F:disulfide oxidoreductase activity"/>
    <property type="evidence" value="ECO:0007669"/>
    <property type="project" value="UniProtKB-ARBA"/>
</dbReference>
<dbReference type="InterPro" id="IPR023205">
    <property type="entry name" value="DsbA/DsbL"/>
</dbReference>
<dbReference type="PROSITE" id="PS00194">
    <property type="entry name" value="THIOREDOXIN_1"/>
    <property type="match status" value="1"/>
</dbReference>
<dbReference type="Pfam" id="PF01323">
    <property type="entry name" value="DSBA"/>
    <property type="match status" value="1"/>
</dbReference>
<dbReference type="CDD" id="cd03019">
    <property type="entry name" value="DsbA_DsbA"/>
    <property type="match status" value="1"/>
</dbReference>
<dbReference type="EMBL" id="JWLW01000015">
    <property type="protein sequence ID" value="KHT52910.1"/>
    <property type="molecule type" value="Genomic_DNA"/>
</dbReference>
<feature type="disulfide bond" description="Redox-active" evidence="8">
    <location>
        <begin position="54"/>
        <end position="57"/>
    </location>
</feature>
<evidence type="ECO:0000256" key="6">
    <source>
        <dbReference type="ARBA" id="ARBA00023284"/>
    </source>
</evidence>
<sequence>MKKFAVMFVMAMLLPLTACAQEPASKWKEGTHYKVLDKEATDKPVITEYFSFWCPHCFQFEPIVAQIKEKKSDGTKFNKVHVNFMRFTGPEVQDDATKAMLIARAMKQEDAMNGAIFNYIHKQRASITGLKDLRNIFVVNGVDGEEFDKMAKSFGVNSMVRKNQQQIDEYREHLTGVPSFIINGKYQPTFTADMTFDDIADLIVWLSEQK</sequence>
<comment type="similarity">
    <text evidence="2">Belongs to the thioredoxin family. DsbA subfamily.</text>
</comment>
<keyword evidence="6" id="KW-0676">Redox-active center</keyword>
<evidence type="ECO:0000313" key="12">
    <source>
        <dbReference type="Proteomes" id="UP000031197"/>
    </source>
</evidence>
<dbReference type="RefSeq" id="WP_039219897.1">
    <property type="nucleotide sequence ID" value="NZ_JWLW01000015.1"/>
</dbReference>
<name>A0A0B3Y8P6_9ALTE</name>
<evidence type="ECO:0000256" key="9">
    <source>
        <dbReference type="SAM" id="SignalP"/>
    </source>
</evidence>
<dbReference type="PROSITE" id="PS51352">
    <property type="entry name" value="THIOREDOXIN_2"/>
    <property type="match status" value="1"/>
</dbReference>
<dbReference type="PANTHER" id="PTHR35891">
    <property type="entry name" value="THIOL:DISULFIDE INTERCHANGE PROTEIN DSBA"/>
    <property type="match status" value="1"/>
</dbReference>
<dbReference type="InterPro" id="IPR036249">
    <property type="entry name" value="Thioredoxin-like_sf"/>
</dbReference>
<protein>
    <recommendedName>
        <fullName evidence="7">Thiol:disulfide interchange protein</fullName>
    </recommendedName>
</protein>
<evidence type="ECO:0000256" key="8">
    <source>
        <dbReference type="PIRSR" id="PIRSR001488-1"/>
    </source>
</evidence>
<evidence type="ECO:0000256" key="4">
    <source>
        <dbReference type="ARBA" id="ARBA00022764"/>
    </source>
</evidence>
<accession>A0A0B3Y8P6</accession>
<dbReference type="PIRSF" id="PIRSF001488">
    <property type="entry name" value="Tdi_protein"/>
    <property type="match status" value="1"/>
</dbReference>
<evidence type="ECO:0000256" key="3">
    <source>
        <dbReference type="ARBA" id="ARBA00022729"/>
    </source>
</evidence>
<evidence type="ECO:0000256" key="2">
    <source>
        <dbReference type="ARBA" id="ARBA00005791"/>
    </source>
</evidence>
<evidence type="ECO:0000259" key="10">
    <source>
        <dbReference type="PROSITE" id="PS51352"/>
    </source>
</evidence>
<dbReference type="OrthoDB" id="9784896at2"/>
<dbReference type="Gene3D" id="3.40.30.10">
    <property type="entry name" value="Glutaredoxin"/>
    <property type="match status" value="1"/>
</dbReference>
<dbReference type="SUPFAM" id="SSF52833">
    <property type="entry name" value="Thioredoxin-like"/>
    <property type="match status" value="1"/>
</dbReference>
<comment type="subcellular location">
    <subcellularLocation>
        <location evidence="1 7">Periplasm</location>
    </subcellularLocation>
</comment>
<dbReference type="InterPro" id="IPR050824">
    <property type="entry name" value="Thiol_disulfide_DsbA"/>
</dbReference>
<feature type="signal peptide" evidence="9">
    <location>
        <begin position="1"/>
        <end position="20"/>
    </location>
</feature>
<evidence type="ECO:0000256" key="1">
    <source>
        <dbReference type="ARBA" id="ARBA00004418"/>
    </source>
</evidence>
<gene>
    <name evidence="11" type="ORF">RJ41_09705</name>
</gene>
<dbReference type="AlphaFoldDB" id="A0A0B3Y8P6"/>
<comment type="caution">
    <text evidence="11">The sequence shown here is derived from an EMBL/GenBank/DDBJ whole genome shotgun (WGS) entry which is preliminary data.</text>
</comment>
<dbReference type="InterPro" id="IPR017937">
    <property type="entry name" value="Thioredoxin_CS"/>
</dbReference>
<dbReference type="PANTHER" id="PTHR35891:SF2">
    <property type="entry name" value="THIOL:DISULFIDE INTERCHANGE PROTEIN DSBA"/>
    <property type="match status" value="1"/>
</dbReference>
<keyword evidence="12" id="KW-1185">Reference proteome</keyword>
<feature type="domain" description="Thioredoxin" evidence="10">
    <location>
        <begin position="14"/>
        <end position="208"/>
    </location>
</feature>
<keyword evidence="4 7" id="KW-0574">Periplasm</keyword>
<proteinExistence type="inferred from homology"/>
<keyword evidence="3 9" id="KW-0732">Signal</keyword>
<reference evidence="11 12" key="1">
    <citation type="submission" date="2014-12" db="EMBL/GenBank/DDBJ databases">
        <title>Genome sequencing of Alteromonas marina AD001.</title>
        <authorList>
            <person name="Adrian T.G.S."/>
            <person name="Chan K.G."/>
        </authorList>
    </citation>
    <scope>NUCLEOTIDE SEQUENCE [LARGE SCALE GENOMIC DNA]</scope>
    <source>
        <strain evidence="11 12">AD001</strain>
    </source>
</reference>